<dbReference type="RefSeq" id="WP_386427827.1">
    <property type="nucleotide sequence ID" value="NZ_JBHSBB010000008.1"/>
</dbReference>
<protein>
    <submittedName>
        <fullName evidence="3">Serine hydrolase domain-containing protein</fullName>
        <ecNumber evidence="3">3.-.-.-</ecNumber>
    </submittedName>
</protein>
<feature type="domain" description="Beta-lactamase-related" evidence="2">
    <location>
        <begin position="59"/>
        <end position="378"/>
    </location>
</feature>
<dbReference type="InterPro" id="IPR050491">
    <property type="entry name" value="AmpC-like"/>
</dbReference>
<dbReference type="PANTHER" id="PTHR46825">
    <property type="entry name" value="D-ALANYL-D-ALANINE-CARBOXYPEPTIDASE/ENDOPEPTIDASE AMPH"/>
    <property type="match status" value="1"/>
</dbReference>
<name>A0ABV8HKZ7_9ACTN</name>
<dbReference type="PANTHER" id="PTHR46825:SF7">
    <property type="entry name" value="D-ALANYL-D-ALANINE CARBOXYPEPTIDASE"/>
    <property type="match status" value="1"/>
</dbReference>
<reference evidence="4" key="1">
    <citation type="journal article" date="2019" name="Int. J. Syst. Evol. Microbiol.">
        <title>The Global Catalogue of Microorganisms (GCM) 10K type strain sequencing project: providing services to taxonomists for standard genome sequencing and annotation.</title>
        <authorList>
            <consortium name="The Broad Institute Genomics Platform"/>
            <consortium name="The Broad Institute Genome Sequencing Center for Infectious Disease"/>
            <person name="Wu L."/>
            <person name="Ma J."/>
        </authorList>
    </citation>
    <scope>NUCLEOTIDE SEQUENCE [LARGE SCALE GENOMIC DNA]</scope>
    <source>
        <strain evidence="4">CGMCC 4.7237</strain>
    </source>
</reference>
<organism evidence="3 4">
    <name type="scientific">Streptomyces polygonati</name>
    <dbReference type="NCBI Taxonomy" id="1617087"/>
    <lineage>
        <taxon>Bacteria</taxon>
        <taxon>Bacillati</taxon>
        <taxon>Actinomycetota</taxon>
        <taxon>Actinomycetes</taxon>
        <taxon>Kitasatosporales</taxon>
        <taxon>Streptomycetaceae</taxon>
        <taxon>Streptomyces</taxon>
    </lineage>
</organism>
<evidence type="ECO:0000259" key="2">
    <source>
        <dbReference type="Pfam" id="PF00144"/>
    </source>
</evidence>
<accession>A0ABV8HKZ7</accession>
<feature type="signal peptide" evidence="1">
    <location>
        <begin position="1"/>
        <end position="34"/>
    </location>
</feature>
<evidence type="ECO:0000256" key="1">
    <source>
        <dbReference type="SAM" id="SignalP"/>
    </source>
</evidence>
<dbReference type="EC" id="3.-.-.-" evidence="3"/>
<dbReference type="Gene3D" id="3.40.710.10">
    <property type="entry name" value="DD-peptidase/beta-lactamase superfamily"/>
    <property type="match status" value="1"/>
</dbReference>
<dbReference type="InterPro" id="IPR001466">
    <property type="entry name" value="Beta-lactam-related"/>
</dbReference>
<dbReference type="SUPFAM" id="SSF56601">
    <property type="entry name" value="beta-lactamase/transpeptidase-like"/>
    <property type="match status" value="1"/>
</dbReference>
<dbReference type="InterPro" id="IPR012338">
    <property type="entry name" value="Beta-lactam/transpept-like"/>
</dbReference>
<proteinExistence type="predicted"/>
<evidence type="ECO:0000313" key="3">
    <source>
        <dbReference type="EMBL" id="MFC4031562.1"/>
    </source>
</evidence>
<dbReference type="Proteomes" id="UP001595765">
    <property type="component" value="Unassembled WGS sequence"/>
</dbReference>
<sequence>MRSRRSSINSRALAVTAALVALASAALTAGTASAAPAATAPAPDLPGLRQALNGVLTAGSPGAFALVSDRAGHGGSVGVGTGDLAAGTPVDQRGQFRVGSITKNLTAVLVLQLEARHQLTLDAPAAGYLPTGVLPADSPITVRELLNHTSGLYDYTNDLPGILVGDTVTGYQQFRYATYDPADLVADALSHGSQFTPGSQYGYSNTNFVVLGILVEHLTGKPYQQVLQERVLAPLGLTHTRFIVPKTGIGGPHAVGYLTEDDRSKPLSDATAQTGSWIWTAGAAISSTADLNAYWRGLTAGRLLPPAQLAEMEAVQPVDSTSAYGLGMRQYTLSCGTQVYGHDGIVEGYQTYSYTTKDGSRQLTVSANASNNNAVFTAERLALDPVFCGQPASPAARARSAADSVRIAAEETTGVTP</sequence>
<keyword evidence="4" id="KW-1185">Reference proteome</keyword>
<keyword evidence="3" id="KW-0378">Hydrolase</keyword>
<feature type="chain" id="PRO_5045691676" evidence="1">
    <location>
        <begin position="35"/>
        <end position="417"/>
    </location>
</feature>
<evidence type="ECO:0000313" key="4">
    <source>
        <dbReference type="Proteomes" id="UP001595765"/>
    </source>
</evidence>
<gene>
    <name evidence="3" type="ORF">ACFO3J_08720</name>
</gene>
<comment type="caution">
    <text evidence="3">The sequence shown here is derived from an EMBL/GenBank/DDBJ whole genome shotgun (WGS) entry which is preliminary data.</text>
</comment>
<dbReference type="EMBL" id="JBHSBB010000008">
    <property type="protein sequence ID" value="MFC4031562.1"/>
    <property type="molecule type" value="Genomic_DNA"/>
</dbReference>
<keyword evidence="1" id="KW-0732">Signal</keyword>
<dbReference type="GO" id="GO:0016787">
    <property type="term" value="F:hydrolase activity"/>
    <property type="evidence" value="ECO:0007669"/>
    <property type="project" value="UniProtKB-KW"/>
</dbReference>
<dbReference type="Pfam" id="PF00144">
    <property type="entry name" value="Beta-lactamase"/>
    <property type="match status" value="1"/>
</dbReference>